<evidence type="ECO:0000313" key="4">
    <source>
        <dbReference type="Proteomes" id="UP000185596"/>
    </source>
</evidence>
<dbReference type="AlphaFoldDB" id="A0A1Q8BWW6"/>
<reference evidence="3 4" key="1">
    <citation type="submission" date="2016-12" db="EMBL/GenBank/DDBJ databases">
        <title>The draft genome sequence of Actinophytocola sp. 11-183.</title>
        <authorList>
            <person name="Wang W."/>
            <person name="Yuan L."/>
        </authorList>
    </citation>
    <scope>NUCLEOTIDE SEQUENCE [LARGE SCALE GENOMIC DNA]</scope>
    <source>
        <strain evidence="3 4">11-183</strain>
    </source>
</reference>
<feature type="transmembrane region" description="Helical" evidence="1">
    <location>
        <begin position="87"/>
        <end position="108"/>
    </location>
</feature>
<evidence type="ECO:0000256" key="2">
    <source>
        <dbReference type="SAM" id="SignalP"/>
    </source>
</evidence>
<evidence type="ECO:0000256" key="1">
    <source>
        <dbReference type="SAM" id="Phobius"/>
    </source>
</evidence>
<evidence type="ECO:0000313" key="3">
    <source>
        <dbReference type="EMBL" id="OLF06594.1"/>
    </source>
</evidence>
<keyword evidence="1" id="KW-1133">Transmembrane helix</keyword>
<proteinExistence type="predicted"/>
<keyword evidence="1" id="KW-0472">Membrane</keyword>
<keyword evidence="1" id="KW-0812">Transmembrane</keyword>
<protein>
    <submittedName>
        <fullName evidence="3">Uncharacterized protein</fullName>
    </submittedName>
</protein>
<keyword evidence="4" id="KW-1185">Reference proteome</keyword>
<sequence>MTMSDMLRRLCVVLTVVATAAMGTAGQAAAAPTTEADRVAVAAPAPVPVPVEPGLALTFDRATTERIYTVASGAGLVGLSALCVSVVSGWLMALGCVVFASVVMRFILARPPRGRCLQAFTQWVWPPIGVRYVTC</sequence>
<dbReference type="Proteomes" id="UP000185596">
    <property type="component" value="Unassembled WGS sequence"/>
</dbReference>
<organism evidence="3 4">
    <name type="scientific">Actinophytocola xanthii</name>
    <dbReference type="NCBI Taxonomy" id="1912961"/>
    <lineage>
        <taxon>Bacteria</taxon>
        <taxon>Bacillati</taxon>
        <taxon>Actinomycetota</taxon>
        <taxon>Actinomycetes</taxon>
        <taxon>Pseudonocardiales</taxon>
        <taxon>Pseudonocardiaceae</taxon>
    </lineage>
</organism>
<dbReference type="RefSeq" id="WP_075130325.1">
    <property type="nucleotide sequence ID" value="NZ_MSIE01000119.1"/>
</dbReference>
<feature type="chain" id="PRO_5013067728" evidence="2">
    <location>
        <begin position="31"/>
        <end position="135"/>
    </location>
</feature>
<comment type="caution">
    <text evidence="3">The sequence shown here is derived from an EMBL/GenBank/DDBJ whole genome shotgun (WGS) entry which is preliminary data.</text>
</comment>
<gene>
    <name evidence="3" type="ORF">BU204_36275</name>
</gene>
<keyword evidence="2" id="KW-0732">Signal</keyword>
<dbReference type="EMBL" id="MSIE01000119">
    <property type="protein sequence ID" value="OLF06594.1"/>
    <property type="molecule type" value="Genomic_DNA"/>
</dbReference>
<name>A0A1Q8BWW6_9PSEU</name>
<dbReference type="OrthoDB" id="3707614at2"/>
<feature type="signal peptide" evidence="2">
    <location>
        <begin position="1"/>
        <end position="30"/>
    </location>
</feature>
<accession>A0A1Q8BWW6</accession>